<dbReference type="HOGENOM" id="CLU_340384_0_0_1"/>
<dbReference type="KEGG" id="ago:AGOS_ADR375W"/>
<name>Q759A2_EREGS</name>
<dbReference type="CDD" id="cd00067">
    <property type="entry name" value="GAL4"/>
    <property type="match status" value="1"/>
</dbReference>
<dbReference type="Pfam" id="PF00172">
    <property type="entry name" value="Zn_clus"/>
    <property type="match status" value="1"/>
</dbReference>
<dbReference type="GO" id="GO:0005634">
    <property type="term" value="C:nucleus"/>
    <property type="evidence" value="ECO:0007669"/>
    <property type="project" value="UniProtKB-SubCell"/>
</dbReference>
<dbReference type="InterPro" id="IPR007219">
    <property type="entry name" value="XnlR_reg_dom"/>
</dbReference>
<dbReference type="STRING" id="284811.Q759A2"/>
<keyword evidence="6" id="KW-0539">Nucleus</keyword>
<evidence type="ECO:0000256" key="2">
    <source>
        <dbReference type="ARBA" id="ARBA00022723"/>
    </source>
</evidence>
<dbReference type="GO" id="GO:0003677">
    <property type="term" value="F:DNA binding"/>
    <property type="evidence" value="ECO:0007669"/>
    <property type="project" value="InterPro"/>
</dbReference>
<evidence type="ECO:0000256" key="6">
    <source>
        <dbReference type="ARBA" id="ARBA00023242"/>
    </source>
</evidence>
<sequence length="834" mass="94716">MRRVLACARCRGHKIKCVHNNEPPCSYCQHKGIAEKCVLSFPPKKRRKKPELYLEGVGMALGGYPVQQLETADLHEHKARADGSDESQAPVHAQGLYDREQAAQMYELGQQMYYGLPRAYSTGYVGVGAEGFQGGVDLRPSGQPGVEAETDATTWEPAMTLWELVRQVPDAVVQRAVEDIVQSFPELRLFNMTTLHEDIPRMDAVLVGAVLAHASFFAPCNEDDPASLVPTSHWLGVHTYNVKHAVYEKLSMAAISANEIFMEPSLDLASALLLLSTIKWSQSQHYAAWMLHTCAVRMIQALVYDERFVRKCKGSPVVQEMRWRTYWCAFLLDRMICAGEKRCFVVADYERYPLPVPERVLASLSANEAGAVADPEDCRGVHQFEKVTLQNCYEYFTKFPVSGAGMEYAFLVKIYSIWGEAYRYTVGHGDFNSDKPWDPYSPIGKIWMDLKHWREFLPEECIRSIEHENSEQFIRKDAIYHMMHCLYLLTIIFLTRRYMPFLPRSCEKPYCSEFESPPDEHYWEENARRSFKATREIAQVLGMLLDYAFSSPAKRPYPVLTAPFYSFVAFTCATQCNYGIHFPWMDPEHQLYEGDTNRPTSLVFGLRKMTQLLNFRQSFCRITKNWFSTMLKQQELYRNVCSNGNADFIRLEKYSLNKLKEVLQPSALGHAPAVGRIELPVSRNEKHYKLLANNPMTSSPSHTRSFLSSTIENTAQSVLLQLPEIVAPKQGSYVTEMQHNDQQSAFPPPQAMHPVPSTQSINISSVAGFHNPSATAYAVPESSLPANSISSCLSSDHSARSEPPIATQQTRPEVEKMTLLFNDQELDLLLQFTV</sequence>
<feature type="domain" description="Zn(2)-C6 fungal-type" evidence="7">
    <location>
        <begin position="6"/>
        <end position="39"/>
    </location>
</feature>
<dbReference type="InParanoid" id="Q759A2"/>
<dbReference type="SMART" id="SM00066">
    <property type="entry name" value="GAL4"/>
    <property type="match status" value="1"/>
</dbReference>
<dbReference type="GO" id="GO:0006351">
    <property type="term" value="P:DNA-templated transcription"/>
    <property type="evidence" value="ECO:0007669"/>
    <property type="project" value="InterPro"/>
</dbReference>
<proteinExistence type="predicted"/>
<dbReference type="GO" id="GO:0008270">
    <property type="term" value="F:zinc ion binding"/>
    <property type="evidence" value="ECO:0007669"/>
    <property type="project" value="InterPro"/>
</dbReference>
<evidence type="ECO:0000256" key="1">
    <source>
        <dbReference type="ARBA" id="ARBA00004123"/>
    </source>
</evidence>
<dbReference type="CDD" id="cd12148">
    <property type="entry name" value="fungal_TF_MHR"/>
    <property type="match status" value="1"/>
</dbReference>
<evidence type="ECO:0000313" key="9">
    <source>
        <dbReference type="Proteomes" id="UP000000591"/>
    </source>
</evidence>
<dbReference type="Gene3D" id="4.10.240.10">
    <property type="entry name" value="Zn(2)-C6 fungal-type DNA-binding domain"/>
    <property type="match status" value="1"/>
</dbReference>
<comment type="subcellular location">
    <subcellularLocation>
        <location evidence="1">Nucleus</location>
    </subcellularLocation>
</comment>
<keyword evidence="3" id="KW-0862">Zinc</keyword>
<dbReference type="Pfam" id="PF04082">
    <property type="entry name" value="Fungal_trans"/>
    <property type="match status" value="1"/>
</dbReference>
<dbReference type="SMART" id="SM00906">
    <property type="entry name" value="Fungal_trans"/>
    <property type="match status" value="1"/>
</dbReference>
<dbReference type="EMBL" id="AE016817">
    <property type="protein sequence ID" value="AAS52295.2"/>
    <property type="molecule type" value="Genomic_DNA"/>
</dbReference>
<keyword evidence="9" id="KW-1185">Reference proteome</keyword>
<dbReference type="PANTHER" id="PTHR47338">
    <property type="entry name" value="ZN(II)2CYS6 TRANSCRIPTION FACTOR (EUROFUNG)-RELATED"/>
    <property type="match status" value="1"/>
</dbReference>
<dbReference type="InterPro" id="IPR050815">
    <property type="entry name" value="TF_fung"/>
</dbReference>
<keyword evidence="5" id="KW-0804">Transcription</keyword>
<dbReference type="SUPFAM" id="SSF57701">
    <property type="entry name" value="Zn2/Cys6 DNA-binding domain"/>
    <property type="match status" value="1"/>
</dbReference>
<dbReference type="Proteomes" id="UP000000591">
    <property type="component" value="Chromosome IV"/>
</dbReference>
<evidence type="ECO:0000313" key="8">
    <source>
        <dbReference type="EMBL" id="AAS52295.2"/>
    </source>
</evidence>
<dbReference type="PROSITE" id="PS50048">
    <property type="entry name" value="ZN2_CY6_FUNGAL_2"/>
    <property type="match status" value="1"/>
</dbReference>
<reference evidence="8 9" key="1">
    <citation type="journal article" date="2004" name="Science">
        <title>The Ashbya gossypii genome as a tool for mapping the ancient Saccharomyces cerevisiae genome.</title>
        <authorList>
            <person name="Dietrich F.S."/>
            <person name="Voegeli S."/>
            <person name="Brachat S."/>
            <person name="Lerch A."/>
            <person name="Gates K."/>
            <person name="Steiner S."/>
            <person name="Mohr C."/>
            <person name="Pohlmann R."/>
            <person name="Luedi P."/>
            <person name="Choi S."/>
            <person name="Wing R.A."/>
            <person name="Flavier A."/>
            <person name="Gaffney T.D."/>
            <person name="Philippsen P."/>
        </authorList>
    </citation>
    <scope>NUCLEOTIDE SEQUENCE [LARGE SCALE GENOMIC DNA]</scope>
    <source>
        <strain evidence="9">ATCC 10895 / CBS 109.51 / FGSC 9923 / NRRL Y-1056</strain>
    </source>
</reference>
<evidence type="ECO:0000256" key="3">
    <source>
        <dbReference type="ARBA" id="ARBA00022833"/>
    </source>
</evidence>
<dbReference type="PANTHER" id="PTHR47338:SF5">
    <property type="entry name" value="ZN(II)2CYS6 TRANSCRIPTION FACTOR (EUROFUNG)"/>
    <property type="match status" value="1"/>
</dbReference>
<dbReference type="GeneID" id="4620636"/>
<keyword evidence="2" id="KW-0479">Metal-binding</keyword>
<organism evidence="8 9">
    <name type="scientific">Eremothecium gossypii (strain ATCC 10895 / CBS 109.51 / FGSC 9923 / NRRL Y-1056)</name>
    <name type="common">Yeast</name>
    <name type="synonym">Ashbya gossypii</name>
    <dbReference type="NCBI Taxonomy" id="284811"/>
    <lineage>
        <taxon>Eukaryota</taxon>
        <taxon>Fungi</taxon>
        <taxon>Dikarya</taxon>
        <taxon>Ascomycota</taxon>
        <taxon>Saccharomycotina</taxon>
        <taxon>Saccharomycetes</taxon>
        <taxon>Saccharomycetales</taxon>
        <taxon>Saccharomycetaceae</taxon>
        <taxon>Eremothecium</taxon>
    </lineage>
</organism>
<dbReference type="OrthoDB" id="39175at2759"/>
<dbReference type="AlphaFoldDB" id="Q759A2"/>
<dbReference type="PROSITE" id="PS00463">
    <property type="entry name" value="ZN2_CY6_FUNGAL_1"/>
    <property type="match status" value="1"/>
</dbReference>
<dbReference type="RefSeq" id="NP_984471.2">
    <property type="nucleotide sequence ID" value="NM_209824.2"/>
</dbReference>
<evidence type="ECO:0000256" key="5">
    <source>
        <dbReference type="ARBA" id="ARBA00023163"/>
    </source>
</evidence>
<dbReference type="eggNOG" id="ENOG502QS5N">
    <property type="taxonomic scope" value="Eukaryota"/>
</dbReference>
<evidence type="ECO:0000256" key="4">
    <source>
        <dbReference type="ARBA" id="ARBA00023015"/>
    </source>
</evidence>
<dbReference type="InterPro" id="IPR001138">
    <property type="entry name" value="Zn2Cys6_DnaBD"/>
</dbReference>
<accession>Q759A2</accession>
<evidence type="ECO:0000259" key="7">
    <source>
        <dbReference type="PROSITE" id="PS50048"/>
    </source>
</evidence>
<reference evidence="9" key="2">
    <citation type="journal article" date="2013" name="G3 (Bethesda)">
        <title>Genomes of Ashbya fungi isolated from insects reveal four mating-type loci, numerous translocations, lack of transposons, and distinct gene duplications.</title>
        <authorList>
            <person name="Dietrich F.S."/>
            <person name="Voegeli S."/>
            <person name="Kuo S."/>
            <person name="Philippsen P."/>
        </authorList>
    </citation>
    <scope>GENOME REANNOTATION</scope>
    <source>
        <strain evidence="9">ATCC 10895 / CBS 109.51 / FGSC 9923 / NRRL Y-1056</strain>
    </source>
</reference>
<dbReference type="GO" id="GO:0000981">
    <property type="term" value="F:DNA-binding transcription factor activity, RNA polymerase II-specific"/>
    <property type="evidence" value="ECO:0007669"/>
    <property type="project" value="InterPro"/>
</dbReference>
<protein>
    <submittedName>
        <fullName evidence="8">ADR375Wp</fullName>
    </submittedName>
</protein>
<dbReference type="InterPro" id="IPR036864">
    <property type="entry name" value="Zn2-C6_fun-type_DNA-bd_sf"/>
</dbReference>
<keyword evidence="4" id="KW-0805">Transcription regulation</keyword>
<dbReference type="OMA" id="YFGWHAR"/>
<gene>
    <name evidence="8" type="ORF">AGOS_ADR375W</name>
</gene>